<dbReference type="Pfam" id="PF00873">
    <property type="entry name" value="ACR_tran"/>
    <property type="match status" value="1"/>
</dbReference>
<name>A0ABV8P0I7_9BURK</name>
<sequence>MRFLSLFIMRPVATTLLSMALVLTGALAFGLLPVSPLPQVDYPMISVSASMPGASPETMASSVATPLEQALGSIAGVTDMSSSSTEGSTRISLQFDLSRDINSAARDVQAAINAARTLLPSSLRSNPTYHKVNPAAAPIMVLALTSPTVEQGKLYDLASTVLAQKLAQVQGVGEVDVGGSSLPAIRIDLDPQALNAAGLALDDVRTALSNANVVRPTGMVENDHYHWQVSPGDQMTSAAQYRPLIVGWRNGAPIRLKDVATVSDSVEDIFNAGFFNDRKAILLIVRRQADANIIATVDAIRAELPRFQAMLPAAVTLTVAQDRTPSIRASLHEAELTLVIAVVLVVLVVLLFLRNARAALIPSVVVPVSLVTTFSLMLLFNFTLNTISLMALIVATGFVVDDAIVVLENIIRHMERGVPPLRAAIRGLREVGFTVLAMSVSLVAVFIPILLMSGMVGRLFREFAVTLSASIMVSLFVSLTLTPMMCARILRRQEKAPREPGWLARRFQRLGEILWEGYKRSLSWSLAHGRFMLLLLAITVGLNVYLYKVVPKGFFPQQDTGQLMGFFRVDQGTSFSAMMPKLEAFRKVLLQDPAIESVTGFAGGRGGSNSSFMLIQLKPVDVRKASALEVANRLRSKFQNEPGARLTLVPQQDIRMGSRQTSTASYDYTLMASDLALLKTWLPKVQQAMAGLPELVDVDTDVQDKGTQVNLVIDRTAATRLGVDMGLIASTLNDSFSQRQISVIYGRLNQYHVVMGVDQRYAKDPESLRLVQVVTSSGNRVPLSAFAHFEVGNAPLSVQHQGLFAADTVSFSLAPGVALEQAVQSIEKAVARTGLPTREIQAGFQGNAQALQQSLAQQPWLILAALVTMYIVLGMLYESYVHPLTILSTLPSAGIGALLALMLLGEQFTLIALIGVFLLIGIVKKNAIMMVDFALQAEREDNLSSRDAIYQACLVRFRPIMMTTVSALFGALPLVLASGAGVELRRPLGLTIVGGLFLSQILTLYTTPVVYLYLDRFRLWAGRKRGTAT</sequence>
<dbReference type="EMBL" id="JBHSBV010000004">
    <property type="protein sequence ID" value="MFC4201728.1"/>
    <property type="molecule type" value="Genomic_DNA"/>
</dbReference>
<feature type="transmembrane region" description="Helical" evidence="3">
    <location>
        <begin position="463"/>
        <end position="490"/>
    </location>
</feature>
<feature type="transmembrane region" description="Helical" evidence="3">
    <location>
        <begin position="955"/>
        <end position="976"/>
    </location>
</feature>
<dbReference type="InterPro" id="IPR001036">
    <property type="entry name" value="Acrflvin-R"/>
</dbReference>
<feature type="transmembrane region" description="Helical" evidence="3">
    <location>
        <begin position="988"/>
        <end position="1014"/>
    </location>
</feature>
<proteinExistence type="predicted"/>
<keyword evidence="3" id="KW-0472">Membrane</keyword>
<reference evidence="5" key="1">
    <citation type="journal article" date="2019" name="Int. J. Syst. Evol. Microbiol.">
        <title>The Global Catalogue of Microorganisms (GCM) 10K type strain sequencing project: providing services to taxonomists for standard genome sequencing and annotation.</title>
        <authorList>
            <consortium name="The Broad Institute Genomics Platform"/>
            <consortium name="The Broad Institute Genome Sequencing Center for Infectious Disease"/>
            <person name="Wu L."/>
            <person name="Ma J."/>
        </authorList>
    </citation>
    <scope>NUCLEOTIDE SEQUENCE [LARGE SCALE GENOMIC DNA]</scope>
    <source>
        <strain evidence="5">LMG 24813</strain>
    </source>
</reference>
<evidence type="ECO:0000313" key="5">
    <source>
        <dbReference type="Proteomes" id="UP001595848"/>
    </source>
</evidence>
<feature type="transmembrane region" description="Helical" evidence="3">
    <location>
        <begin position="431"/>
        <end position="451"/>
    </location>
</feature>
<evidence type="ECO:0000256" key="3">
    <source>
        <dbReference type="SAM" id="Phobius"/>
    </source>
</evidence>
<gene>
    <name evidence="4" type="ORF">ACFOY1_12260</name>
</gene>
<keyword evidence="1 3" id="KW-0812">Transmembrane</keyword>
<evidence type="ECO:0000256" key="1">
    <source>
        <dbReference type="ARBA" id="ARBA00022692"/>
    </source>
</evidence>
<feature type="transmembrane region" description="Helical" evidence="3">
    <location>
        <begin position="910"/>
        <end position="935"/>
    </location>
</feature>
<dbReference type="Proteomes" id="UP001595848">
    <property type="component" value="Unassembled WGS sequence"/>
</dbReference>
<feature type="transmembrane region" description="Helical" evidence="3">
    <location>
        <begin position="336"/>
        <end position="353"/>
    </location>
</feature>
<comment type="caution">
    <text evidence="4">The sequence shown here is derived from an EMBL/GenBank/DDBJ whole genome shotgun (WGS) entry which is preliminary data.</text>
</comment>
<keyword evidence="5" id="KW-1185">Reference proteome</keyword>
<evidence type="ECO:0000313" key="4">
    <source>
        <dbReference type="EMBL" id="MFC4201728.1"/>
    </source>
</evidence>
<dbReference type="RefSeq" id="WP_217965634.1">
    <property type="nucleotide sequence ID" value="NZ_JAHTBN010000007.1"/>
</dbReference>
<feature type="transmembrane region" description="Helical" evidence="3">
    <location>
        <begin position="860"/>
        <end position="877"/>
    </location>
</feature>
<feature type="transmembrane region" description="Helical" evidence="3">
    <location>
        <begin position="360"/>
        <end position="380"/>
    </location>
</feature>
<dbReference type="PANTHER" id="PTHR32063">
    <property type="match status" value="1"/>
</dbReference>
<organism evidence="4 5">
    <name type="scientific">Candidimonas humi</name>
    <dbReference type="NCBI Taxonomy" id="683355"/>
    <lineage>
        <taxon>Bacteria</taxon>
        <taxon>Pseudomonadati</taxon>
        <taxon>Pseudomonadota</taxon>
        <taxon>Betaproteobacteria</taxon>
        <taxon>Burkholderiales</taxon>
        <taxon>Alcaligenaceae</taxon>
        <taxon>Candidimonas</taxon>
    </lineage>
</organism>
<keyword evidence="2 3" id="KW-1133">Transmembrane helix</keyword>
<accession>A0ABV8P0I7</accession>
<dbReference type="NCBIfam" id="NF033617">
    <property type="entry name" value="RND_permease_2"/>
    <property type="match status" value="1"/>
</dbReference>
<feature type="transmembrane region" description="Helical" evidence="3">
    <location>
        <begin position="386"/>
        <end position="411"/>
    </location>
</feature>
<protein>
    <submittedName>
        <fullName evidence="4">Multidrug efflux RND transporter permease subunit</fullName>
    </submittedName>
</protein>
<dbReference type="PANTHER" id="PTHR32063:SF34">
    <property type="entry name" value="MULTIDRUG RESISTANCE PROTEIN MDTC"/>
    <property type="match status" value="1"/>
</dbReference>
<evidence type="ECO:0000256" key="2">
    <source>
        <dbReference type="ARBA" id="ARBA00022989"/>
    </source>
</evidence>